<feature type="transmembrane region" description="Helical" evidence="6">
    <location>
        <begin position="355"/>
        <end position="373"/>
    </location>
</feature>
<dbReference type="Gene3D" id="1.20.1250.20">
    <property type="entry name" value="MFS general substrate transporter like domains"/>
    <property type="match status" value="1"/>
</dbReference>
<feature type="transmembrane region" description="Helical" evidence="6">
    <location>
        <begin position="269"/>
        <end position="284"/>
    </location>
</feature>
<dbReference type="InterPro" id="IPR036259">
    <property type="entry name" value="MFS_trans_sf"/>
</dbReference>
<feature type="transmembrane region" description="Helical" evidence="6">
    <location>
        <begin position="7"/>
        <end position="27"/>
    </location>
</feature>
<feature type="transmembrane region" description="Helical" evidence="6">
    <location>
        <begin position="39"/>
        <end position="59"/>
    </location>
</feature>
<dbReference type="InterPro" id="IPR001958">
    <property type="entry name" value="Tet-R_TetA/multi-R_MdtG-like"/>
</dbReference>
<dbReference type="Pfam" id="PF07690">
    <property type="entry name" value="MFS_1"/>
    <property type="match status" value="1"/>
</dbReference>
<reference evidence="8 9" key="1">
    <citation type="submission" date="2012-12" db="EMBL/GenBank/DDBJ databases">
        <title>Novel taxa of Listeriaceae from agricultural environments in the United States.</title>
        <authorList>
            <person name="den Bakker H.C."/>
            <person name="Allred A."/>
            <person name="Warchocki S."/>
            <person name="Wright E.M."/>
            <person name="Burrell A."/>
            <person name="Nightingale K.K."/>
            <person name="Kephart D."/>
            <person name="Wiedmann M."/>
        </authorList>
    </citation>
    <scope>NUCLEOTIDE SEQUENCE [LARGE SCALE GENOMIC DNA]</scope>
    <source>
        <strain evidence="8 9">FSL F6-1183</strain>
    </source>
</reference>
<protein>
    <submittedName>
        <fullName evidence="8">Quinolone resistance protein NorA</fullName>
    </submittedName>
</protein>
<evidence type="ECO:0000313" key="8">
    <source>
        <dbReference type="EMBL" id="EUJ26373.1"/>
    </source>
</evidence>
<evidence type="ECO:0000259" key="7">
    <source>
        <dbReference type="PROSITE" id="PS50850"/>
    </source>
</evidence>
<feature type="transmembrane region" description="Helical" evidence="6">
    <location>
        <begin position="199"/>
        <end position="218"/>
    </location>
</feature>
<dbReference type="EMBL" id="AODG01000017">
    <property type="protein sequence ID" value="EUJ26373.1"/>
    <property type="molecule type" value="Genomic_DNA"/>
</dbReference>
<dbReference type="InterPro" id="IPR011701">
    <property type="entry name" value="MFS"/>
</dbReference>
<evidence type="ECO:0000256" key="6">
    <source>
        <dbReference type="SAM" id="Phobius"/>
    </source>
</evidence>
<dbReference type="AlphaFoldDB" id="A0A829R414"/>
<feature type="transmembrane region" description="Helical" evidence="6">
    <location>
        <begin position="328"/>
        <end position="349"/>
    </location>
</feature>
<keyword evidence="4 6" id="KW-1133">Transmembrane helix</keyword>
<feature type="transmembrane region" description="Helical" evidence="6">
    <location>
        <begin position="71"/>
        <end position="94"/>
    </location>
</feature>
<feature type="transmembrane region" description="Helical" evidence="6">
    <location>
        <begin position="290"/>
        <end position="307"/>
    </location>
</feature>
<proteinExistence type="predicted"/>
<dbReference type="SUPFAM" id="SSF103473">
    <property type="entry name" value="MFS general substrate transporter"/>
    <property type="match status" value="1"/>
</dbReference>
<evidence type="ECO:0000256" key="3">
    <source>
        <dbReference type="ARBA" id="ARBA00022692"/>
    </source>
</evidence>
<feature type="domain" description="Major facilitator superfamily (MFS) profile" evidence="7">
    <location>
        <begin position="5"/>
        <end position="379"/>
    </location>
</feature>
<evidence type="ECO:0000256" key="5">
    <source>
        <dbReference type="ARBA" id="ARBA00023136"/>
    </source>
</evidence>
<feature type="transmembrane region" description="Helical" evidence="6">
    <location>
        <begin position="238"/>
        <end position="257"/>
    </location>
</feature>
<sequence>MKNSKLNILYFNVFLVFLGISIVIPVLPTILKDLDLTGGDLGVLVSVFALFQMIGSPFSGRAADKFGKKKIICIGLLLFSISEFIFAMGGSLSILMLSRILGGVSAAFIMPGVNGMIGDLSTKATRAKNFSYMSAVINTGFIVGPGIGGFLAEISHRAPFIFAGALGILAFLSSVFMLEETNQPEELTEKTHLKKAFSYKPFIVPVIIMFILSYGISSIETMFPLYTADKASYTPKDISIAITGGAIIGVIFQIGLFERVVHRIGEIKLVFISLVYSIIIFGLFSISNSYGWIMVISFVMFIGFDLIRPAMTNYFSILGGANQGTAGGLNSAATSVGNLIGPLFAGLVYDFDIHYPIYIAIAFFLVGSVILIFHKFAHEA</sequence>
<evidence type="ECO:0000256" key="2">
    <source>
        <dbReference type="ARBA" id="ARBA00022448"/>
    </source>
</evidence>
<evidence type="ECO:0000256" key="4">
    <source>
        <dbReference type="ARBA" id="ARBA00022989"/>
    </source>
</evidence>
<feature type="transmembrane region" description="Helical" evidence="6">
    <location>
        <begin position="158"/>
        <end position="178"/>
    </location>
</feature>
<dbReference type="PRINTS" id="PR01035">
    <property type="entry name" value="TCRTETA"/>
</dbReference>
<dbReference type="PANTHER" id="PTHR23504:SF115">
    <property type="entry name" value="MULTIDRUG RESISTANCE PROTEIN 2"/>
    <property type="match status" value="1"/>
</dbReference>
<evidence type="ECO:0000313" key="9">
    <source>
        <dbReference type="Proteomes" id="UP000019251"/>
    </source>
</evidence>
<dbReference type="GO" id="GO:0005886">
    <property type="term" value="C:plasma membrane"/>
    <property type="evidence" value="ECO:0007669"/>
    <property type="project" value="UniProtKB-SubCell"/>
</dbReference>
<dbReference type="PROSITE" id="PS50850">
    <property type="entry name" value="MFS"/>
    <property type="match status" value="1"/>
</dbReference>
<dbReference type="CDD" id="cd17325">
    <property type="entry name" value="MFS_MdtG_SLC18_like"/>
    <property type="match status" value="1"/>
</dbReference>
<dbReference type="PANTHER" id="PTHR23504">
    <property type="entry name" value="MAJOR FACILITATOR SUPERFAMILY DOMAIN-CONTAINING PROTEIN 10"/>
    <property type="match status" value="1"/>
</dbReference>
<feature type="transmembrane region" description="Helical" evidence="6">
    <location>
        <begin position="100"/>
        <end position="118"/>
    </location>
</feature>
<keyword evidence="3 6" id="KW-0812">Transmembrane</keyword>
<keyword evidence="5 6" id="KW-0472">Membrane</keyword>
<evidence type="ECO:0000256" key="1">
    <source>
        <dbReference type="ARBA" id="ARBA00004651"/>
    </source>
</evidence>
<keyword evidence="2" id="KW-0813">Transport</keyword>
<feature type="transmembrane region" description="Helical" evidence="6">
    <location>
        <begin position="130"/>
        <end position="152"/>
    </location>
</feature>
<comment type="caution">
    <text evidence="8">The sequence shown here is derived from an EMBL/GenBank/DDBJ whole genome shotgun (WGS) entry which is preliminary data.</text>
</comment>
<name>A0A829R414_LISGR</name>
<gene>
    <name evidence="8" type="ORF">LMUR_13014</name>
</gene>
<organism evidence="8 9">
    <name type="scientific">Listeria grayi FSL F6-1183</name>
    <dbReference type="NCBI Taxonomy" id="1265827"/>
    <lineage>
        <taxon>Bacteria</taxon>
        <taxon>Bacillati</taxon>
        <taxon>Bacillota</taxon>
        <taxon>Bacilli</taxon>
        <taxon>Bacillales</taxon>
        <taxon>Listeriaceae</taxon>
        <taxon>Listeria</taxon>
    </lineage>
</organism>
<dbReference type="Proteomes" id="UP000019251">
    <property type="component" value="Unassembled WGS sequence"/>
</dbReference>
<dbReference type="GO" id="GO:0022857">
    <property type="term" value="F:transmembrane transporter activity"/>
    <property type="evidence" value="ECO:0007669"/>
    <property type="project" value="InterPro"/>
</dbReference>
<dbReference type="InterPro" id="IPR020846">
    <property type="entry name" value="MFS_dom"/>
</dbReference>
<accession>A0A829R414</accession>
<dbReference type="RefSeq" id="WP_003757679.1">
    <property type="nucleotide sequence ID" value="NZ_AODG01000017.1"/>
</dbReference>
<comment type="subcellular location">
    <subcellularLocation>
        <location evidence="1">Cell membrane</location>
        <topology evidence="1">Multi-pass membrane protein</topology>
    </subcellularLocation>
</comment>